<dbReference type="EMBL" id="JABVEC010000001">
    <property type="protein sequence ID" value="MBC6464263.1"/>
    <property type="molecule type" value="Genomic_DNA"/>
</dbReference>
<accession>A0ABR7LIK6</accession>
<dbReference type="InterPro" id="IPR006433">
    <property type="entry name" value="Prohead_protease"/>
</dbReference>
<proteinExistence type="predicted"/>
<dbReference type="Proteomes" id="UP000805614">
    <property type="component" value="Unassembled WGS sequence"/>
</dbReference>
<keyword evidence="1" id="KW-1188">Viral release from host cell</keyword>
<keyword evidence="3" id="KW-0378">Hydrolase</keyword>
<sequence length="251" mass="27569">MMSRRASLPTEERRNLALADAGVQLRADEDKPPRFTGHAAVFNSRTAIGPVPGWGFLEEIAPGAFTKTLKEGDARMLIDHESSKVVSRVSAGTLDLAEDDAGLATNSALDDELSYVRDLTANLRNGNVTGMSFGFRVVKDDWLTEELDVEGLDDPAEVEVRVIREVKLIEVSAVTFPAYTETDAGLRFGVMPALARRGDREAISRRTADRPELQELLPHLPVGEPRRRTLSLAEMDRLADAYALSVERKPA</sequence>
<comment type="caution">
    <text evidence="5">The sequence shown here is derived from an EMBL/GenBank/DDBJ whole genome shotgun (WGS) entry which is preliminary data.</text>
</comment>
<gene>
    <name evidence="5" type="ORF">HKK74_01930</name>
</gene>
<name>A0ABR7LIK6_9ACTN</name>
<protein>
    <submittedName>
        <fullName evidence="5">HK97 family phage prohead protease</fullName>
    </submittedName>
</protein>
<evidence type="ECO:0000313" key="6">
    <source>
        <dbReference type="Proteomes" id="UP000805614"/>
    </source>
</evidence>
<keyword evidence="6" id="KW-1185">Reference proteome</keyword>
<evidence type="ECO:0000313" key="5">
    <source>
        <dbReference type="EMBL" id="MBC6464263.1"/>
    </source>
</evidence>
<feature type="domain" description="Prohead serine protease" evidence="4">
    <location>
        <begin position="24"/>
        <end position="184"/>
    </location>
</feature>
<evidence type="ECO:0000256" key="2">
    <source>
        <dbReference type="ARBA" id="ARBA00022670"/>
    </source>
</evidence>
<organism evidence="5 6">
    <name type="scientific">Actinomadura alba</name>
    <dbReference type="NCBI Taxonomy" id="406431"/>
    <lineage>
        <taxon>Bacteria</taxon>
        <taxon>Bacillati</taxon>
        <taxon>Actinomycetota</taxon>
        <taxon>Actinomycetes</taxon>
        <taxon>Streptosporangiales</taxon>
        <taxon>Thermomonosporaceae</taxon>
        <taxon>Actinomadura</taxon>
    </lineage>
</organism>
<dbReference type="InterPro" id="IPR054613">
    <property type="entry name" value="Peptidase_S78_dom"/>
</dbReference>
<evidence type="ECO:0000259" key="4">
    <source>
        <dbReference type="Pfam" id="PF04586"/>
    </source>
</evidence>
<evidence type="ECO:0000256" key="3">
    <source>
        <dbReference type="ARBA" id="ARBA00022801"/>
    </source>
</evidence>
<dbReference type="GO" id="GO:0006508">
    <property type="term" value="P:proteolysis"/>
    <property type="evidence" value="ECO:0007669"/>
    <property type="project" value="UniProtKB-KW"/>
</dbReference>
<keyword evidence="2 5" id="KW-0645">Protease</keyword>
<reference evidence="5 6" key="1">
    <citation type="submission" date="2020-06" db="EMBL/GenBank/DDBJ databases">
        <title>Actinomadura xiongansis sp. nov., isolated from soil of Baiyangdian.</title>
        <authorList>
            <person name="Zhang X."/>
        </authorList>
    </citation>
    <scope>NUCLEOTIDE SEQUENCE [LARGE SCALE GENOMIC DNA]</scope>
    <source>
        <strain evidence="5 6">HBUM206468</strain>
    </source>
</reference>
<dbReference type="GO" id="GO:0008233">
    <property type="term" value="F:peptidase activity"/>
    <property type="evidence" value="ECO:0007669"/>
    <property type="project" value="UniProtKB-KW"/>
</dbReference>
<dbReference type="NCBIfam" id="TIGR01543">
    <property type="entry name" value="proheadase_HK97"/>
    <property type="match status" value="1"/>
</dbReference>
<evidence type="ECO:0000256" key="1">
    <source>
        <dbReference type="ARBA" id="ARBA00022612"/>
    </source>
</evidence>
<dbReference type="Pfam" id="PF04586">
    <property type="entry name" value="Peptidase_S78"/>
    <property type="match status" value="1"/>
</dbReference>